<gene>
    <name evidence="7" type="ORF">IAC96_13520</name>
</gene>
<dbReference type="EMBL" id="DVHN01000193">
    <property type="protein sequence ID" value="HIR89958.1"/>
    <property type="molecule type" value="Genomic_DNA"/>
</dbReference>
<feature type="transmembrane region" description="Helical" evidence="5">
    <location>
        <begin position="134"/>
        <end position="154"/>
    </location>
</feature>
<evidence type="ECO:0000313" key="7">
    <source>
        <dbReference type="EMBL" id="HIR89958.1"/>
    </source>
</evidence>
<name>A0A9D1EHB6_9FIRM</name>
<feature type="transmembrane region" description="Helical" evidence="5">
    <location>
        <begin position="260"/>
        <end position="283"/>
    </location>
</feature>
<feature type="transmembrane region" description="Helical" evidence="5">
    <location>
        <begin position="20"/>
        <end position="39"/>
    </location>
</feature>
<feature type="transmembrane region" description="Helical" evidence="5">
    <location>
        <begin position="78"/>
        <end position="99"/>
    </location>
</feature>
<keyword evidence="2 5" id="KW-0812">Transmembrane</keyword>
<accession>A0A9D1EHB6</accession>
<dbReference type="GO" id="GO:0016020">
    <property type="term" value="C:membrane"/>
    <property type="evidence" value="ECO:0007669"/>
    <property type="project" value="UniProtKB-SubCell"/>
</dbReference>
<dbReference type="PANTHER" id="PTHR37422">
    <property type="entry name" value="TEICHURONIC ACID BIOSYNTHESIS PROTEIN TUAE"/>
    <property type="match status" value="1"/>
</dbReference>
<dbReference type="PANTHER" id="PTHR37422:SF13">
    <property type="entry name" value="LIPOPOLYSACCHARIDE BIOSYNTHESIS PROTEIN PA4999-RELATED"/>
    <property type="match status" value="1"/>
</dbReference>
<reference evidence="7" key="1">
    <citation type="submission" date="2020-10" db="EMBL/GenBank/DDBJ databases">
        <authorList>
            <person name="Gilroy R."/>
        </authorList>
    </citation>
    <scope>NUCLEOTIDE SEQUENCE</scope>
    <source>
        <strain evidence="7">ChiW13-3771</strain>
    </source>
</reference>
<feature type="transmembrane region" description="Helical" evidence="5">
    <location>
        <begin position="187"/>
        <end position="204"/>
    </location>
</feature>
<dbReference type="AlphaFoldDB" id="A0A9D1EHB6"/>
<evidence type="ECO:0000259" key="6">
    <source>
        <dbReference type="Pfam" id="PF04932"/>
    </source>
</evidence>
<feature type="transmembrane region" description="Helical" evidence="5">
    <location>
        <begin position="446"/>
        <end position="462"/>
    </location>
</feature>
<comment type="subcellular location">
    <subcellularLocation>
        <location evidence="1">Membrane</location>
        <topology evidence="1">Multi-pass membrane protein</topology>
    </subcellularLocation>
</comment>
<evidence type="ECO:0000256" key="4">
    <source>
        <dbReference type="ARBA" id="ARBA00023136"/>
    </source>
</evidence>
<feature type="transmembrane region" description="Helical" evidence="5">
    <location>
        <begin position="236"/>
        <end position="253"/>
    </location>
</feature>
<evidence type="ECO:0000256" key="1">
    <source>
        <dbReference type="ARBA" id="ARBA00004141"/>
    </source>
</evidence>
<comment type="caution">
    <text evidence="7">The sequence shown here is derived from an EMBL/GenBank/DDBJ whole genome shotgun (WGS) entry which is preliminary data.</text>
</comment>
<dbReference type="InterPro" id="IPR051533">
    <property type="entry name" value="WaaL-like"/>
</dbReference>
<keyword evidence="3 5" id="KW-1133">Transmembrane helix</keyword>
<evidence type="ECO:0000256" key="5">
    <source>
        <dbReference type="SAM" id="Phobius"/>
    </source>
</evidence>
<keyword evidence="7" id="KW-0436">Ligase</keyword>
<dbReference type="InterPro" id="IPR007016">
    <property type="entry name" value="O-antigen_ligase-rel_domated"/>
</dbReference>
<dbReference type="GO" id="GO:0016874">
    <property type="term" value="F:ligase activity"/>
    <property type="evidence" value="ECO:0007669"/>
    <property type="project" value="UniProtKB-KW"/>
</dbReference>
<evidence type="ECO:0000313" key="8">
    <source>
        <dbReference type="Proteomes" id="UP000824201"/>
    </source>
</evidence>
<evidence type="ECO:0000256" key="3">
    <source>
        <dbReference type="ARBA" id="ARBA00022989"/>
    </source>
</evidence>
<dbReference type="Proteomes" id="UP000824201">
    <property type="component" value="Unassembled WGS sequence"/>
</dbReference>
<feature type="transmembrane region" description="Helical" evidence="5">
    <location>
        <begin position="105"/>
        <end position="122"/>
    </location>
</feature>
<feature type="domain" description="O-antigen ligase-related" evidence="6">
    <location>
        <begin position="221"/>
        <end position="394"/>
    </location>
</feature>
<sequence length="481" mass="54656">METKMKKSLQGGMKNIVPNLELVFKVCYLVHLLMAFNAYFAGERIMNVTLVLALFFGGLMGIMRLIRIKDYITFPNILWLIAFIGSYAITALVNIRYGLFESAQYFVWLLFQFGLLYTFDWKREREEVRKEFHIVAYVLIVILTIYNIIGFIMLMQNHGFWHEAADGQIHRIGMAEWGRLHGLHADPNYGAVTSAVGLLLALYLMMRNKKIWIRLFLAITVLFQYLFIVFSVSRSGLIAAICGTAAFVGLYYLKKAKKYTMIVSIIAVVVVAGVMFGGSKLLINSYNTYMEYRAEEPGDDITKKEPTISREGDMEATGGDISNRRFSIWKSAIEIFISSPVTGVGFRNIIPYAKDQLPGTYILKVNNQYGDFDAMHNVIMDTLASQGIIGIAILAGFIVSTIVFLIKNFNAIREEHWVVNSVLFCCCLTIGISSMFVSQILYVNNPNTYLFWALLGYLIYSMKRDGERINRKAGKTKEVLK</sequence>
<evidence type="ECO:0000256" key="2">
    <source>
        <dbReference type="ARBA" id="ARBA00022692"/>
    </source>
</evidence>
<feature type="transmembrane region" description="Helical" evidence="5">
    <location>
        <begin position="211"/>
        <end position="230"/>
    </location>
</feature>
<organism evidence="7 8">
    <name type="scientific">Candidatus Fimimorpha faecalis</name>
    <dbReference type="NCBI Taxonomy" id="2840824"/>
    <lineage>
        <taxon>Bacteria</taxon>
        <taxon>Bacillati</taxon>
        <taxon>Bacillota</taxon>
        <taxon>Clostridia</taxon>
        <taxon>Eubacteriales</taxon>
        <taxon>Candidatus Fimimorpha</taxon>
    </lineage>
</organism>
<feature type="transmembrane region" description="Helical" evidence="5">
    <location>
        <begin position="383"/>
        <end position="406"/>
    </location>
</feature>
<proteinExistence type="predicted"/>
<feature type="transmembrane region" description="Helical" evidence="5">
    <location>
        <begin position="418"/>
        <end position="440"/>
    </location>
</feature>
<protein>
    <submittedName>
        <fullName evidence="7">O-antigen ligase family protein</fullName>
    </submittedName>
</protein>
<keyword evidence="4 5" id="KW-0472">Membrane</keyword>
<reference evidence="7" key="2">
    <citation type="journal article" date="2021" name="PeerJ">
        <title>Extensive microbial diversity within the chicken gut microbiome revealed by metagenomics and culture.</title>
        <authorList>
            <person name="Gilroy R."/>
            <person name="Ravi A."/>
            <person name="Getino M."/>
            <person name="Pursley I."/>
            <person name="Horton D.L."/>
            <person name="Alikhan N.F."/>
            <person name="Baker D."/>
            <person name="Gharbi K."/>
            <person name="Hall N."/>
            <person name="Watson M."/>
            <person name="Adriaenssens E.M."/>
            <person name="Foster-Nyarko E."/>
            <person name="Jarju S."/>
            <person name="Secka A."/>
            <person name="Antonio M."/>
            <person name="Oren A."/>
            <person name="Chaudhuri R.R."/>
            <person name="La Ragione R."/>
            <person name="Hildebrand F."/>
            <person name="Pallen M.J."/>
        </authorList>
    </citation>
    <scope>NUCLEOTIDE SEQUENCE</scope>
    <source>
        <strain evidence="7">ChiW13-3771</strain>
    </source>
</reference>
<feature type="transmembrane region" description="Helical" evidence="5">
    <location>
        <begin position="45"/>
        <end position="66"/>
    </location>
</feature>
<dbReference type="Pfam" id="PF04932">
    <property type="entry name" value="Wzy_C"/>
    <property type="match status" value="1"/>
</dbReference>